<comment type="caution">
    <text evidence="3">The sequence shown here is derived from an EMBL/GenBank/DDBJ whole genome shotgun (WGS) entry which is preliminary data.</text>
</comment>
<feature type="region of interest" description="Disordered" evidence="1">
    <location>
        <begin position="27"/>
        <end position="123"/>
    </location>
</feature>
<dbReference type="Proteomes" id="UP000289152">
    <property type="component" value="Unassembled WGS sequence"/>
</dbReference>
<gene>
    <name evidence="3" type="ORF">M231_04846</name>
</gene>
<evidence type="ECO:0000256" key="1">
    <source>
        <dbReference type="SAM" id="MobiDB-lite"/>
    </source>
</evidence>
<proteinExistence type="predicted"/>
<evidence type="ECO:0000313" key="3">
    <source>
        <dbReference type="EMBL" id="RXK37848.1"/>
    </source>
</evidence>
<feature type="compositionally biased region" description="Gly residues" evidence="1">
    <location>
        <begin position="80"/>
        <end position="91"/>
    </location>
</feature>
<dbReference type="EMBL" id="SDIL01000058">
    <property type="protein sequence ID" value="RXK37848.1"/>
    <property type="molecule type" value="Genomic_DNA"/>
</dbReference>
<keyword evidence="2" id="KW-0732">Signal</keyword>
<feature type="chain" id="PRO_5020962289" evidence="2">
    <location>
        <begin position="16"/>
        <end position="123"/>
    </location>
</feature>
<name>A0A4Q1BJG2_TREME</name>
<dbReference type="AlphaFoldDB" id="A0A4Q1BJG2"/>
<accession>A0A4Q1BJG2</accession>
<keyword evidence="4" id="KW-1185">Reference proteome</keyword>
<feature type="signal peptide" evidence="2">
    <location>
        <begin position="1"/>
        <end position="15"/>
    </location>
</feature>
<organism evidence="3 4">
    <name type="scientific">Tremella mesenterica</name>
    <name type="common">Jelly fungus</name>
    <dbReference type="NCBI Taxonomy" id="5217"/>
    <lineage>
        <taxon>Eukaryota</taxon>
        <taxon>Fungi</taxon>
        <taxon>Dikarya</taxon>
        <taxon>Basidiomycota</taxon>
        <taxon>Agaricomycotina</taxon>
        <taxon>Tremellomycetes</taxon>
        <taxon>Tremellales</taxon>
        <taxon>Tremellaceae</taxon>
        <taxon>Tremella</taxon>
    </lineage>
</organism>
<evidence type="ECO:0000256" key="2">
    <source>
        <dbReference type="SAM" id="SignalP"/>
    </source>
</evidence>
<protein>
    <submittedName>
        <fullName evidence="3">Uncharacterized protein</fullName>
    </submittedName>
</protein>
<dbReference type="VEuPathDB" id="FungiDB:TREMEDRAFT_66239"/>
<dbReference type="InParanoid" id="A0A4Q1BJG2"/>
<reference evidence="3 4" key="1">
    <citation type="submission" date="2016-06" db="EMBL/GenBank/DDBJ databases">
        <title>Evolution of pathogenesis and genome organization in the Tremellales.</title>
        <authorList>
            <person name="Cuomo C."/>
            <person name="Litvintseva A."/>
            <person name="Heitman J."/>
            <person name="Chen Y."/>
            <person name="Sun S."/>
            <person name="Springer D."/>
            <person name="Dromer F."/>
            <person name="Young S."/>
            <person name="Zeng Q."/>
            <person name="Chapman S."/>
            <person name="Gujja S."/>
            <person name="Saif S."/>
            <person name="Birren B."/>
        </authorList>
    </citation>
    <scope>NUCLEOTIDE SEQUENCE [LARGE SCALE GENOMIC DNA]</scope>
    <source>
        <strain evidence="3 4">ATCC 28783</strain>
    </source>
</reference>
<evidence type="ECO:0000313" key="4">
    <source>
        <dbReference type="Proteomes" id="UP000289152"/>
    </source>
</evidence>
<feature type="compositionally biased region" description="Basic and acidic residues" evidence="1">
    <location>
        <begin position="40"/>
        <end position="57"/>
    </location>
</feature>
<sequence>MKLLFLVLTVMSAMAIPTPFNGQDENVALQQRGATGPRVDNTDKRFGDFNAEQRDTTEPPILDGSGGSGPTWRRDSGSGADQGSGASGGDQGSASDGDGEGNAAGTSSGGGQTGSGSSSSGKP</sequence>